<dbReference type="RefSeq" id="WP_027851880.1">
    <property type="nucleotide sequence ID" value="NZ_BSOR01000074.1"/>
</dbReference>
<keyword evidence="2" id="KW-1185">Reference proteome</keyword>
<name>A0ABQ6A4G4_9GAMM</name>
<protein>
    <submittedName>
        <fullName evidence="1">Uncharacterized protein</fullName>
    </submittedName>
</protein>
<gene>
    <name evidence="1" type="ORF">GCM10007878_25270</name>
</gene>
<dbReference type="EMBL" id="BSOR01000074">
    <property type="protein sequence ID" value="GLR65088.1"/>
    <property type="molecule type" value="Genomic_DNA"/>
</dbReference>
<proteinExistence type="predicted"/>
<evidence type="ECO:0000313" key="2">
    <source>
        <dbReference type="Proteomes" id="UP001156682"/>
    </source>
</evidence>
<accession>A0ABQ6A4G4</accession>
<dbReference type="Proteomes" id="UP001156682">
    <property type="component" value="Unassembled WGS sequence"/>
</dbReference>
<sequence length="72" mass="7910">MAIRIMIGTITQAQKEALINLNNHVVSFINVSGQDAVQIKYRTTCENDRQLVSAALNVLEGSKILAAIQKLE</sequence>
<organism evidence="1 2">
    <name type="scientific">Marinospirillum insulare</name>
    <dbReference type="NCBI Taxonomy" id="217169"/>
    <lineage>
        <taxon>Bacteria</taxon>
        <taxon>Pseudomonadati</taxon>
        <taxon>Pseudomonadota</taxon>
        <taxon>Gammaproteobacteria</taxon>
        <taxon>Oceanospirillales</taxon>
        <taxon>Oceanospirillaceae</taxon>
        <taxon>Marinospirillum</taxon>
    </lineage>
</organism>
<evidence type="ECO:0000313" key="1">
    <source>
        <dbReference type="EMBL" id="GLR65088.1"/>
    </source>
</evidence>
<reference evidence="2" key="1">
    <citation type="journal article" date="2019" name="Int. J. Syst. Evol. Microbiol.">
        <title>The Global Catalogue of Microorganisms (GCM) 10K type strain sequencing project: providing services to taxonomists for standard genome sequencing and annotation.</title>
        <authorList>
            <consortium name="The Broad Institute Genomics Platform"/>
            <consortium name="The Broad Institute Genome Sequencing Center for Infectious Disease"/>
            <person name="Wu L."/>
            <person name="Ma J."/>
        </authorList>
    </citation>
    <scope>NUCLEOTIDE SEQUENCE [LARGE SCALE GENOMIC DNA]</scope>
    <source>
        <strain evidence="2">NBRC 100033</strain>
    </source>
</reference>
<comment type="caution">
    <text evidence="1">The sequence shown here is derived from an EMBL/GenBank/DDBJ whole genome shotgun (WGS) entry which is preliminary data.</text>
</comment>